<proteinExistence type="predicted"/>
<sequence length="54" mass="6082">MARDAEMKNTLFDIFTSGECPCGGAFSLTTHNEQEEITHYKHLELCLMSASESR</sequence>
<reference evidence="1" key="1">
    <citation type="journal article" date="2020" name="Nature">
        <title>Giant virus diversity and host interactions through global metagenomics.</title>
        <authorList>
            <person name="Schulz F."/>
            <person name="Roux S."/>
            <person name="Paez-Espino D."/>
            <person name="Jungbluth S."/>
            <person name="Walsh D.A."/>
            <person name="Denef V.J."/>
            <person name="McMahon K.D."/>
            <person name="Konstantinidis K.T."/>
            <person name="Eloe-Fadrosh E.A."/>
            <person name="Kyrpides N.C."/>
            <person name="Woyke T."/>
        </authorList>
    </citation>
    <scope>NUCLEOTIDE SEQUENCE</scope>
    <source>
        <strain evidence="1">GVMAG-M-3300020192-26</strain>
    </source>
</reference>
<dbReference type="EMBL" id="MN739361">
    <property type="protein sequence ID" value="QHT00978.1"/>
    <property type="molecule type" value="Genomic_DNA"/>
</dbReference>
<dbReference type="AlphaFoldDB" id="A0A6C0C8R3"/>
<name>A0A6C0C8R3_9ZZZZ</name>
<protein>
    <submittedName>
        <fullName evidence="1">Uncharacterized protein</fullName>
    </submittedName>
</protein>
<accession>A0A6C0C8R3</accession>
<organism evidence="1">
    <name type="scientific">viral metagenome</name>
    <dbReference type="NCBI Taxonomy" id="1070528"/>
    <lineage>
        <taxon>unclassified sequences</taxon>
        <taxon>metagenomes</taxon>
        <taxon>organismal metagenomes</taxon>
    </lineage>
</organism>
<evidence type="ECO:0000313" key="1">
    <source>
        <dbReference type="EMBL" id="QHT00978.1"/>
    </source>
</evidence>